<sequence length="621" mass="71148">MGINQDTFDDYHSSLQSLALASVRNAVAFPQDISFHRSMSSGFARDLEEVEKRVLRLTNKLLDLSASLDTSREGSRKEKEKARLQDEDDVTDSFHSAVVDVVDQLLERTDTCLDRYLGRIKPPAVTVNPPTAAPRKAQNRSQLQPVIQHASHISKPQLAFFRPVDNSDAPWRPSLKHKYHAKVPLGHAYRGDHPMEGEVSQPSPNHPYHYELIHLEYPSHVFQAPTDSKPPKGLEDTTFHWVSTPLETRAMLEKLRHCQEIAVDLEWHGYRTYRGFLCLMQLSTRDGDWVVDVLSLRQVQGGIEELESLGEVFANPNIVLHGADSDIVWLQQDFNLYIVNMFDTYHASKLLAFPRHGLANLLEMYCDFIPDKRYQLADWRIRPLPSDMLQYARSDTHFLLYIYDQLRLALVDRSSSRPESPSLIHQNTEQGDSSRRFVREILSRSTETCLKVYCKEAYDEEAGTGRDGWDTLGRKWNKPQFCHSFANLENASSVIRMQRAVYQALHKWRDQVAREEDESTRYVLPNHHLFQLAERPPNDMATLLTLFTSFPPVIKRRAKELLTVIRRTVQQYSTATGRSDTPLVSTAERTGELLESATVGSQLRPSPPPNTSHRDLWSLGE</sequence>
<organism evidence="1 2">
    <name type="scientific">Pluteus cervinus</name>
    <dbReference type="NCBI Taxonomy" id="181527"/>
    <lineage>
        <taxon>Eukaryota</taxon>
        <taxon>Fungi</taxon>
        <taxon>Dikarya</taxon>
        <taxon>Basidiomycota</taxon>
        <taxon>Agaricomycotina</taxon>
        <taxon>Agaricomycetes</taxon>
        <taxon>Agaricomycetidae</taxon>
        <taxon>Agaricales</taxon>
        <taxon>Pluteineae</taxon>
        <taxon>Pluteaceae</taxon>
        <taxon>Pluteus</taxon>
    </lineage>
</organism>
<dbReference type="Proteomes" id="UP000308600">
    <property type="component" value="Unassembled WGS sequence"/>
</dbReference>
<accession>A0ACD3AV99</accession>
<gene>
    <name evidence="1" type="ORF">BDN72DRAFT_767808</name>
</gene>
<evidence type="ECO:0000313" key="2">
    <source>
        <dbReference type="Proteomes" id="UP000308600"/>
    </source>
</evidence>
<keyword evidence="2" id="KW-1185">Reference proteome</keyword>
<protein>
    <submittedName>
        <fullName evidence="1">Uncharacterized protein</fullName>
    </submittedName>
</protein>
<evidence type="ECO:0000313" key="1">
    <source>
        <dbReference type="EMBL" id="TFK69512.1"/>
    </source>
</evidence>
<reference evidence="1 2" key="1">
    <citation type="journal article" date="2019" name="Nat. Ecol. Evol.">
        <title>Megaphylogeny resolves global patterns of mushroom evolution.</title>
        <authorList>
            <person name="Varga T."/>
            <person name="Krizsan K."/>
            <person name="Foldi C."/>
            <person name="Dima B."/>
            <person name="Sanchez-Garcia M."/>
            <person name="Sanchez-Ramirez S."/>
            <person name="Szollosi G.J."/>
            <person name="Szarkandi J.G."/>
            <person name="Papp V."/>
            <person name="Albert L."/>
            <person name="Andreopoulos W."/>
            <person name="Angelini C."/>
            <person name="Antonin V."/>
            <person name="Barry K.W."/>
            <person name="Bougher N.L."/>
            <person name="Buchanan P."/>
            <person name="Buyck B."/>
            <person name="Bense V."/>
            <person name="Catcheside P."/>
            <person name="Chovatia M."/>
            <person name="Cooper J."/>
            <person name="Damon W."/>
            <person name="Desjardin D."/>
            <person name="Finy P."/>
            <person name="Geml J."/>
            <person name="Haridas S."/>
            <person name="Hughes K."/>
            <person name="Justo A."/>
            <person name="Karasinski D."/>
            <person name="Kautmanova I."/>
            <person name="Kiss B."/>
            <person name="Kocsube S."/>
            <person name="Kotiranta H."/>
            <person name="LaButti K.M."/>
            <person name="Lechner B.E."/>
            <person name="Liimatainen K."/>
            <person name="Lipzen A."/>
            <person name="Lukacs Z."/>
            <person name="Mihaltcheva S."/>
            <person name="Morgado L.N."/>
            <person name="Niskanen T."/>
            <person name="Noordeloos M.E."/>
            <person name="Ohm R.A."/>
            <person name="Ortiz-Santana B."/>
            <person name="Ovrebo C."/>
            <person name="Racz N."/>
            <person name="Riley R."/>
            <person name="Savchenko A."/>
            <person name="Shiryaev A."/>
            <person name="Soop K."/>
            <person name="Spirin V."/>
            <person name="Szebenyi C."/>
            <person name="Tomsovsky M."/>
            <person name="Tulloss R.E."/>
            <person name="Uehling J."/>
            <person name="Grigoriev I.V."/>
            <person name="Vagvolgyi C."/>
            <person name="Papp T."/>
            <person name="Martin F.M."/>
            <person name="Miettinen O."/>
            <person name="Hibbett D.S."/>
            <person name="Nagy L.G."/>
        </authorList>
    </citation>
    <scope>NUCLEOTIDE SEQUENCE [LARGE SCALE GENOMIC DNA]</scope>
    <source>
        <strain evidence="1 2">NL-1719</strain>
    </source>
</reference>
<dbReference type="EMBL" id="ML208329">
    <property type="protein sequence ID" value="TFK69512.1"/>
    <property type="molecule type" value="Genomic_DNA"/>
</dbReference>
<proteinExistence type="predicted"/>
<name>A0ACD3AV99_9AGAR</name>